<dbReference type="Proteomes" id="UP001558652">
    <property type="component" value="Unassembled WGS sequence"/>
</dbReference>
<name>A0ABD0YTV1_9HEMI</name>
<gene>
    <name evidence="12" type="ORF">AAG570_011963</name>
</gene>
<keyword evidence="5" id="KW-0808">Transferase</keyword>
<evidence type="ECO:0000256" key="5">
    <source>
        <dbReference type="ARBA" id="ARBA00022679"/>
    </source>
</evidence>
<feature type="active site" description="Proton acceptor" evidence="10">
    <location>
        <position position="145"/>
    </location>
</feature>
<evidence type="ECO:0000256" key="2">
    <source>
        <dbReference type="ARBA" id="ARBA00009258"/>
    </source>
</evidence>
<sequence length="193" mass="21350">MNYRCRSSFKLLEMDDQYNLFQPGQVVIDCGAAPGSWSQIAALKAGAQDEGVEHSSGMVISIDRLPIYPIPGATTLGSCDFTKPETQEKIKKLLNGRQVDLILSDMAPNATGIKSMDHEAIIALAYSVIRFALLVSRVGASLVVKVWEGRELINLQKELHRFYKVVRLVKPPASRSDSAEKFVLARDFVGIKR</sequence>
<dbReference type="InterPro" id="IPR002877">
    <property type="entry name" value="RNA_MeTrfase_FtsJ_dom"/>
</dbReference>
<keyword evidence="4" id="KW-0489">Methyltransferase</keyword>
<keyword evidence="6 10" id="KW-0949">S-adenosyl-L-methionine</keyword>
<organism evidence="12 13">
    <name type="scientific">Ranatra chinensis</name>
    <dbReference type="NCBI Taxonomy" id="642074"/>
    <lineage>
        <taxon>Eukaryota</taxon>
        <taxon>Metazoa</taxon>
        <taxon>Ecdysozoa</taxon>
        <taxon>Arthropoda</taxon>
        <taxon>Hexapoda</taxon>
        <taxon>Insecta</taxon>
        <taxon>Pterygota</taxon>
        <taxon>Neoptera</taxon>
        <taxon>Paraneoptera</taxon>
        <taxon>Hemiptera</taxon>
        <taxon>Heteroptera</taxon>
        <taxon>Panheteroptera</taxon>
        <taxon>Nepomorpha</taxon>
        <taxon>Nepidae</taxon>
        <taxon>Ranatrinae</taxon>
        <taxon>Ranatra</taxon>
    </lineage>
</organism>
<keyword evidence="3" id="KW-0698">rRNA processing</keyword>
<dbReference type="FunFam" id="3.40.50.150:FF:000129">
    <property type="entry name" value="Mitochondrial rRNA methyltransferase 2"/>
    <property type="match status" value="1"/>
</dbReference>
<dbReference type="InterPro" id="IPR015507">
    <property type="entry name" value="rRNA-MeTfrase_E"/>
</dbReference>
<dbReference type="Pfam" id="PF01728">
    <property type="entry name" value="FtsJ"/>
    <property type="match status" value="1"/>
</dbReference>
<comment type="caution">
    <text evidence="12">The sequence shown here is derived from an EMBL/GenBank/DDBJ whole genome shotgun (WGS) entry which is preliminary data.</text>
</comment>
<reference evidence="12 13" key="1">
    <citation type="submission" date="2024-07" db="EMBL/GenBank/DDBJ databases">
        <title>Chromosome-level genome assembly of the water stick insect Ranatra chinensis (Heteroptera: Nepidae).</title>
        <authorList>
            <person name="Liu X."/>
        </authorList>
    </citation>
    <scope>NUCLEOTIDE SEQUENCE [LARGE SCALE GENOMIC DNA]</scope>
    <source>
        <strain evidence="12">Cailab_2021Rc</strain>
        <tissue evidence="12">Muscle</tissue>
    </source>
</reference>
<evidence type="ECO:0000256" key="9">
    <source>
        <dbReference type="ARBA" id="ARBA00041184"/>
    </source>
</evidence>
<evidence type="ECO:0000256" key="3">
    <source>
        <dbReference type="ARBA" id="ARBA00022552"/>
    </source>
</evidence>
<comment type="subcellular location">
    <subcellularLocation>
        <location evidence="1">Mitochondrion</location>
    </subcellularLocation>
</comment>
<evidence type="ECO:0000256" key="7">
    <source>
        <dbReference type="ARBA" id="ARBA00022946"/>
    </source>
</evidence>
<dbReference type="GO" id="GO:0005759">
    <property type="term" value="C:mitochondrial matrix"/>
    <property type="evidence" value="ECO:0007669"/>
    <property type="project" value="UniProtKB-ARBA"/>
</dbReference>
<dbReference type="HAMAP" id="MF_01547">
    <property type="entry name" value="RNA_methyltr_E"/>
    <property type="match status" value="1"/>
</dbReference>
<evidence type="ECO:0000256" key="10">
    <source>
        <dbReference type="PIRSR" id="PIRSR005461-1"/>
    </source>
</evidence>
<dbReference type="PANTHER" id="PTHR10920">
    <property type="entry name" value="RIBOSOMAL RNA METHYLTRANSFERASE"/>
    <property type="match status" value="1"/>
</dbReference>
<keyword evidence="7" id="KW-0809">Transit peptide</keyword>
<dbReference type="InterPro" id="IPR029063">
    <property type="entry name" value="SAM-dependent_MTases_sf"/>
</dbReference>
<dbReference type="GO" id="GO:0032259">
    <property type="term" value="P:methylation"/>
    <property type="evidence" value="ECO:0007669"/>
    <property type="project" value="UniProtKB-KW"/>
</dbReference>
<dbReference type="InterPro" id="IPR050082">
    <property type="entry name" value="RNA_methyltr_RlmE"/>
</dbReference>
<dbReference type="GO" id="GO:0008168">
    <property type="term" value="F:methyltransferase activity"/>
    <property type="evidence" value="ECO:0007669"/>
    <property type="project" value="UniProtKB-KW"/>
</dbReference>
<evidence type="ECO:0000313" key="13">
    <source>
        <dbReference type="Proteomes" id="UP001558652"/>
    </source>
</evidence>
<dbReference type="AlphaFoldDB" id="A0ABD0YTV1"/>
<dbReference type="SUPFAM" id="SSF53335">
    <property type="entry name" value="S-adenosyl-L-methionine-dependent methyltransferases"/>
    <property type="match status" value="1"/>
</dbReference>
<evidence type="ECO:0000256" key="1">
    <source>
        <dbReference type="ARBA" id="ARBA00004173"/>
    </source>
</evidence>
<keyword evidence="8" id="KW-0496">Mitochondrion</keyword>
<dbReference type="GO" id="GO:0006364">
    <property type="term" value="P:rRNA processing"/>
    <property type="evidence" value="ECO:0007669"/>
    <property type="project" value="UniProtKB-KW"/>
</dbReference>
<proteinExistence type="inferred from homology"/>
<evidence type="ECO:0000256" key="6">
    <source>
        <dbReference type="ARBA" id="ARBA00022691"/>
    </source>
</evidence>
<evidence type="ECO:0000259" key="11">
    <source>
        <dbReference type="Pfam" id="PF01728"/>
    </source>
</evidence>
<dbReference type="PIRSF" id="PIRSF005461">
    <property type="entry name" value="23S_rRNA_mtase"/>
    <property type="match status" value="1"/>
</dbReference>
<evidence type="ECO:0000256" key="8">
    <source>
        <dbReference type="ARBA" id="ARBA00023128"/>
    </source>
</evidence>
<evidence type="ECO:0000256" key="4">
    <source>
        <dbReference type="ARBA" id="ARBA00022603"/>
    </source>
</evidence>
<comment type="similarity">
    <text evidence="2">Belongs to the class I-like SAM-binding methyltransferase superfamily. RNA methyltransferase RlmE family.</text>
</comment>
<dbReference type="Gene3D" id="3.40.50.150">
    <property type="entry name" value="Vaccinia Virus protein VP39"/>
    <property type="match status" value="1"/>
</dbReference>
<dbReference type="PANTHER" id="PTHR10920:SF18">
    <property type="entry name" value="RRNA METHYLTRANSFERASE 2, MITOCHONDRIAL"/>
    <property type="match status" value="1"/>
</dbReference>
<accession>A0ABD0YTV1</accession>
<dbReference type="GO" id="GO:1902775">
    <property type="term" value="P:mitochondrial large ribosomal subunit assembly"/>
    <property type="evidence" value="ECO:0007669"/>
    <property type="project" value="UniProtKB-ARBA"/>
</dbReference>
<protein>
    <recommendedName>
        <fullName evidence="9">rRNA methyltransferase 2, mitochondrial</fullName>
    </recommendedName>
</protein>
<keyword evidence="13" id="KW-1185">Reference proteome</keyword>
<dbReference type="EMBL" id="JBFDAA010000007">
    <property type="protein sequence ID" value="KAL1130722.1"/>
    <property type="molecule type" value="Genomic_DNA"/>
</dbReference>
<evidence type="ECO:0000313" key="12">
    <source>
        <dbReference type="EMBL" id="KAL1130722.1"/>
    </source>
</evidence>
<feature type="domain" description="Ribosomal RNA methyltransferase FtsJ" evidence="11">
    <location>
        <begin position="3"/>
        <end position="188"/>
    </location>
</feature>